<feature type="transmembrane region" description="Helical" evidence="10">
    <location>
        <begin position="193"/>
        <end position="214"/>
    </location>
</feature>
<dbReference type="EMBL" id="JADIMZ010000150">
    <property type="protein sequence ID" value="MBO8433565.1"/>
    <property type="molecule type" value="Genomic_DNA"/>
</dbReference>
<evidence type="ECO:0000256" key="4">
    <source>
        <dbReference type="ARBA" id="ARBA00022448"/>
    </source>
</evidence>
<comment type="caution">
    <text evidence="11">The sequence shown here is derived from an EMBL/GenBank/DDBJ whole genome shotgun (WGS) entry which is preliminary data.</text>
</comment>
<evidence type="ECO:0000256" key="6">
    <source>
        <dbReference type="ARBA" id="ARBA00022692"/>
    </source>
</evidence>
<dbReference type="GO" id="GO:0015297">
    <property type="term" value="F:antiporter activity"/>
    <property type="evidence" value="ECO:0007669"/>
    <property type="project" value="InterPro"/>
</dbReference>
<keyword evidence="7 10" id="KW-1133">Transmembrane helix</keyword>
<feature type="transmembrane region" description="Helical" evidence="10">
    <location>
        <begin position="168"/>
        <end position="187"/>
    </location>
</feature>
<dbReference type="PIRSF" id="PIRSF006603">
    <property type="entry name" value="DinF"/>
    <property type="match status" value="1"/>
</dbReference>
<evidence type="ECO:0000256" key="8">
    <source>
        <dbReference type="ARBA" id="ARBA00023136"/>
    </source>
</evidence>
<keyword evidence="5" id="KW-1003">Cell membrane</keyword>
<dbReference type="GO" id="GO:0046677">
    <property type="term" value="P:response to antibiotic"/>
    <property type="evidence" value="ECO:0007669"/>
    <property type="project" value="UniProtKB-KW"/>
</dbReference>
<feature type="transmembrane region" description="Helical" evidence="10">
    <location>
        <begin position="314"/>
        <end position="336"/>
    </location>
</feature>
<organism evidence="11 12">
    <name type="scientific">Candidatus Pullibacteroides excrementavium</name>
    <dbReference type="NCBI Taxonomy" id="2840905"/>
    <lineage>
        <taxon>Bacteria</taxon>
        <taxon>Pseudomonadati</taxon>
        <taxon>Bacteroidota</taxon>
        <taxon>Bacteroidia</taxon>
        <taxon>Bacteroidales</taxon>
        <taxon>Candidatus Pullibacteroides</taxon>
    </lineage>
</organism>
<accession>A0A9D9H045</accession>
<evidence type="ECO:0000256" key="7">
    <source>
        <dbReference type="ARBA" id="ARBA00022989"/>
    </source>
</evidence>
<reference evidence="11" key="1">
    <citation type="submission" date="2020-10" db="EMBL/GenBank/DDBJ databases">
        <authorList>
            <person name="Gilroy R."/>
        </authorList>
    </citation>
    <scope>NUCLEOTIDE SEQUENCE</scope>
    <source>
        <strain evidence="11">2889</strain>
    </source>
</reference>
<evidence type="ECO:0000256" key="2">
    <source>
        <dbReference type="ARBA" id="ARBA00008417"/>
    </source>
</evidence>
<feature type="transmembrane region" description="Helical" evidence="10">
    <location>
        <begin position="234"/>
        <end position="258"/>
    </location>
</feature>
<dbReference type="Pfam" id="PF01554">
    <property type="entry name" value="MatE"/>
    <property type="match status" value="2"/>
</dbReference>
<evidence type="ECO:0000256" key="10">
    <source>
        <dbReference type="SAM" id="Phobius"/>
    </source>
</evidence>
<dbReference type="InterPro" id="IPR045070">
    <property type="entry name" value="MATE_MepA-like"/>
</dbReference>
<dbReference type="NCBIfam" id="TIGR00797">
    <property type="entry name" value="matE"/>
    <property type="match status" value="1"/>
</dbReference>
<sequence>MDPRLLETESIPKLLWQYALPAVITTLSTSVYNLIDRIFIGHGAGAMAISGLALSLPIMTFLQAFGTLVGVGASTRISIVLGMKDREWAERILGNALFLTVIMWALLTVLCLAFLEPLLKIFGGSENTIPYAADYLRIIIPGNIFANLSYSFCNIIRASGSPIRSMTIMISGMVLNAILAPIFIFWFDWGIQGAAIATVIAMFVTAVQTMHFFLKKDAFIRFTRPNLKPAKKIVNNILSIGMSPFLINLAGSAVAIILNGRLAAKGGDLAVGAYGIVNSYGILFVMFVIGLCQGMQPIAGYNYGARKPERVRKVFSLAIKVGTAITTLGFLLMEIFPRTAANVFTTDEQLIEITRVGLHYVFLLFPFVGFQIVTTNFFQSIGKVQLSIFLSLTRQVLFLIPSLFIFSALFDLDGVWMATPVADFLSIVVTFIILRMQLKKLK</sequence>
<comment type="subcellular location">
    <subcellularLocation>
        <location evidence="1">Cell membrane</location>
        <topology evidence="1">Multi-pass membrane protein</topology>
    </subcellularLocation>
</comment>
<evidence type="ECO:0000313" key="12">
    <source>
        <dbReference type="Proteomes" id="UP000823612"/>
    </source>
</evidence>
<keyword evidence="6 10" id="KW-0812">Transmembrane</keyword>
<evidence type="ECO:0000256" key="9">
    <source>
        <dbReference type="ARBA" id="ARBA00023251"/>
    </source>
</evidence>
<feature type="transmembrane region" description="Helical" evidence="10">
    <location>
        <begin position="92"/>
        <end position="115"/>
    </location>
</feature>
<keyword evidence="8 10" id="KW-0472">Membrane</keyword>
<feature type="transmembrane region" description="Helical" evidence="10">
    <location>
        <begin position="270"/>
        <end position="293"/>
    </location>
</feature>
<feature type="transmembrane region" description="Helical" evidence="10">
    <location>
        <begin position="386"/>
        <end position="409"/>
    </location>
</feature>
<evidence type="ECO:0000256" key="1">
    <source>
        <dbReference type="ARBA" id="ARBA00004651"/>
    </source>
</evidence>
<dbReference type="AlphaFoldDB" id="A0A9D9H045"/>
<keyword evidence="4" id="KW-0813">Transport</keyword>
<feature type="transmembrane region" description="Helical" evidence="10">
    <location>
        <begin position="135"/>
        <end position="156"/>
    </location>
</feature>
<evidence type="ECO:0000256" key="5">
    <source>
        <dbReference type="ARBA" id="ARBA00022475"/>
    </source>
</evidence>
<comment type="similarity">
    <text evidence="2">Belongs to the multi antimicrobial extrusion (MATE) (TC 2.A.66.1) family. MepA subfamily.</text>
</comment>
<evidence type="ECO:0000256" key="3">
    <source>
        <dbReference type="ARBA" id="ARBA00022106"/>
    </source>
</evidence>
<dbReference type="PANTHER" id="PTHR43823:SF3">
    <property type="entry name" value="MULTIDRUG EXPORT PROTEIN MEPA"/>
    <property type="match status" value="1"/>
</dbReference>
<evidence type="ECO:0000313" key="11">
    <source>
        <dbReference type="EMBL" id="MBO8433565.1"/>
    </source>
</evidence>
<keyword evidence="9" id="KW-0046">Antibiotic resistance</keyword>
<dbReference type="Proteomes" id="UP000823612">
    <property type="component" value="Unassembled WGS sequence"/>
</dbReference>
<feature type="transmembrane region" description="Helical" evidence="10">
    <location>
        <begin position="47"/>
        <end position="71"/>
    </location>
</feature>
<name>A0A9D9H045_9BACT</name>
<dbReference type="PANTHER" id="PTHR43823">
    <property type="entry name" value="SPORULATION PROTEIN YKVU"/>
    <property type="match status" value="1"/>
</dbReference>
<dbReference type="GO" id="GO:0005886">
    <property type="term" value="C:plasma membrane"/>
    <property type="evidence" value="ECO:0007669"/>
    <property type="project" value="UniProtKB-SubCell"/>
</dbReference>
<protein>
    <recommendedName>
        <fullName evidence="3">Multidrug export protein MepA</fullName>
    </recommendedName>
</protein>
<reference evidence="11" key="2">
    <citation type="journal article" date="2021" name="PeerJ">
        <title>Extensive microbial diversity within the chicken gut microbiome revealed by metagenomics and culture.</title>
        <authorList>
            <person name="Gilroy R."/>
            <person name="Ravi A."/>
            <person name="Getino M."/>
            <person name="Pursley I."/>
            <person name="Horton D.L."/>
            <person name="Alikhan N.F."/>
            <person name="Baker D."/>
            <person name="Gharbi K."/>
            <person name="Hall N."/>
            <person name="Watson M."/>
            <person name="Adriaenssens E.M."/>
            <person name="Foster-Nyarko E."/>
            <person name="Jarju S."/>
            <person name="Secka A."/>
            <person name="Antonio M."/>
            <person name="Oren A."/>
            <person name="Chaudhuri R.R."/>
            <person name="La Ragione R."/>
            <person name="Hildebrand F."/>
            <person name="Pallen M.J."/>
        </authorList>
    </citation>
    <scope>NUCLEOTIDE SEQUENCE</scope>
    <source>
        <strain evidence="11">2889</strain>
    </source>
</reference>
<feature type="transmembrane region" description="Helical" evidence="10">
    <location>
        <begin position="356"/>
        <end position="374"/>
    </location>
</feature>
<feature type="transmembrane region" description="Helical" evidence="10">
    <location>
        <begin position="14"/>
        <end position="35"/>
    </location>
</feature>
<feature type="transmembrane region" description="Helical" evidence="10">
    <location>
        <begin position="415"/>
        <end position="434"/>
    </location>
</feature>
<gene>
    <name evidence="11" type="ORF">IAB08_09800</name>
</gene>
<proteinExistence type="inferred from homology"/>
<dbReference type="InterPro" id="IPR048279">
    <property type="entry name" value="MdtK-like"/>
</dbReference>
<dbReference type="CDD" id="cd13143">
    <property type="entry name" value="MATE_MepA_like"/>
    <property type="match status" value="1"/>
</dbReference>
<dbReference type="GO" id="GO:0042910">
    <property type="term" value="F:xenobiotic transmembrane transporter activity"/>
    <property type="evidence" value="ECO:0007669"/>
    <property type="project" value="InterPro"/>
</dbReference>
<dbReference type="InterPro" id="IPR002528">
    <property type="entry name" value="MATE_fam"/>
</dbReference>
<dbReference type="InterPro" id="IPR051327">
    <property type="entry name" value="MATE_MepA_subfamily"/>
</dbReference>